<evidence type="ECO:0000313" key="2">
    <source>
        <dbReference type="EMBL" id="RWA13815.1"/>
    </source>
</evidence>
<evidence type="ECO:0000313" key="3">
    <source>
        <dbReference type="Proteomes" id="UP000286045"/>
    </source>
</evidence>
<protein>
    <submittedName>
        <fullName evidence="2">Uncharacterized protein</fullName>
    </submittedName>
</protein>
<name>A0A439DHD3_9PEZI</name>
<dbReference type="AlphaFoldDB" id="A0A439DHD3"/>
<dbReference type="EMBL" id="RYZI01000019">
    <property type="protein sequence ID" value="RWA13815.1"/>
    <property type="molecule type" value="Genomic_DNA"/>
</dbReference>
<reference evidence="2 3" key="1">
    <citation type="submission" date="2018-12" db="EMBL/GenBank/DDBJ databases">
        <title>Draft genome sequence of Xylaria grammica IHI A82.</title>
        <authorList>
            <person name="Buettner E."/>
            <person name="Kellner H."/>
        </authorList>
    </citation>
    <scope>NUCLEOTIDE SEQUENCE [LARGE SCALE GENOMIC DNA]</scope>
    <source>
        <strain evidence="2 3">IHI A82</strain>
    </source>
</reference>
<sequence>MFSTMLAQAHYTEAEVLIVAEEWKVAEKAKSLSWASTTSLGSPGLSVASRTPESNSTLSSPRTSIFFLDDEASAKPARLIRVKSKKKVSFSSLPEFFEFQPEPHIRPDSPTLGWDEHALILPHEVEAPFPMLPKKQSPTSIIKSPIEEKTSPGQIMISTEVESRTTRKTGARRTTPSTLQLANRNTAAAQEYSRERSSTPSNHTFDLESFLHTRTLNRFREQLLALRGQVCHHRAAVDELLTTPNDTQTPTKTTKPTSELDMFPKTQQPHVPYTISHVRHQSTPSPIGQVNNSSRPVLRLQTDIRNDASGKFHRLRGYGLASASPSRARCSTPIYAHSPATPTSTLPSPLSARCDEENLRDRIERLRASGWQRKRFDGRRYEALREQVLGELQLCC</sequence>
<feature type="compositionally biased region" description="Low complexity" evidence="1">
    <location>
        <begin position="243"/>
        <end position="257"/>
    </location>
</feature>
<proteinExistence type="predicted"/>
<dbReference type="Proteomes" id="UP000286045">
    <property type="component" value="Unassembled WGS sequence"/>
</dbReference>
<comment type="caution">
    <text evidence="2">The sequence shown here is derived from an EMBL/GenBank/DDBJ whole genome shotgun (WGS) entry which is preliminary data.</text>
</comment>
<accession>A0A439DHD3</accession>
<feature type="compositionally biased region" description="Polar residues" evidence="1">
    <location>
        <begin position="48"/>
        <end position="60"/>
    </location>
</feature>
<feature type="region of interest" description="Disordered" evidence="1">
    <location>
        <begin position="36"/>
        <end position="60"/>
    </location>
</feature>
<evidence type="ECO:0000256" key="1">
    <source>
        <dbReference type="SAM" id="MobiDB-lite"/>
    </source>
</evidence>
<gene>
    <name evidence="2" type="ORF">EKO27_g1324</name>
</gene>
<organism evidence="2 3">
    <name type="scientific">Xylaria grammica</name>
    <dbReference type="NCBI Taxonomy" id="363999"/>
    <lineage>
        <taxon>Eukaryota</taxon>
        <taxon>Fungi</taxon>
        <taxon>Dikarya</taxon>
        <taxon>Ascomycota</taxon>
        <taxon>Pezizomycotina</taxon>
        <taxon>Sordariomycetes</taxon>
        <taxon>Xylariomycetidae</taxon>
        <taxon>Xylariales</taxon>
        <taxon>Xylariaceae</taxon>
        <taxon>Xylaria</taxon>
    </lineage>
</organism>
<feature type="region of interest" description="Disordered" evidence="1">
    <location>
        <begin position="243"/>
        <end position="265"/>
    </location>
</feature>
<keyword evidence="3" id="KW-1185">Reference proteome</keyword>